<protein>
    <recommendedName>
        <fullName evidence="2">CRISPR system Cms protein Csm4</fullName>
    </recommendedName>
</protein>
<dbReference type="OrthoDB" id="9812560at2"/>
<dbReference type="InterPro" id="IPR040932">
    <property type="entry name" value="Csm4_C"/>
</dbReference>
<dbReference type="GO" id="GO:0051607">
    <property type="term" value="P:defense response to virus"/>
    <property type="evidence" value="ECO:0007669"/>
    <property type="project" value="UniProtKB-KW"/>
</dbReference>
<dbReference type="GO" id="GO:0003723">
    <property type="term" value="F:RNA binding"/>
    <property type="evidence" value="ECO:0007669"/>
    <property type="project" value="UniProtKB-KW"/>
</dbReference>
<organism evidence="6 7">
    <name type="scientific">Chloroflexus aggregans (strain MD-66 / DSM 9485)</name>
    <dbReference type="NCBI Taxonomy" id="326427"/>
    <lineage>
        <taxon>Bacteria</taxon>
        <taxon>Bacillati</taxon>
        <taxon>Chloroflexota</taxon>
        <taxon>Chloroflexia</taxon>
        <taxon>Chloroflexales</taxon>
        <taxon>Chloroflexineae</taxon>
        <taxon>Chloroflexaceae</taxon>
        <taxon>Chloroflexus</taxon>
    </lineage>
</organism>
<dbReference type="KEGG" id="cag:Cagg_3446"/>
<reference evidence="6" key="1">
    <citation type="submission" date="2008-12" db="EMBL/GenBank/DDBJ databases">
        <title>Complete sequence of Chloroflexus aggregans DSM 9485.</title>
        <authorList>
            <consortium name="US DOE Joint Genome Institute"/>
            <person name="Lucas S."/>
            <person name="Copeland A."/>
            <person name="Lapidus A."/>
            <person name="Glavina del Rio T."/>
            <person name="Dalin E."/>
            <person name="Tice H."/>
            <person name="Pitluck S."/>
            <person name="Foster B."/>
            <person name="Larimer F."/>
            <person name="Land M."/>
            <person name="Hauser L."/>
            <person name="Kyrpides N."/>
            <person name="Mikhailova N."/>
            <person name="Bryant D."/>
            <person name="Richardson P."/>
        </authorList>
    </citation>
    <scope>NUCLEOTIDE SEQUENCE</scope>
    <source>
        <strain evidence="6">DSM 9485</strain>
    </source>
</reference>
<dbReference type="InterPro" id="IPR005510">
    <property type="entry name" value="Csm4"/>
</dbReference>
<dbReference type="eggNOG" id="COG1567">
    <property type="taxonomic scope" value="Bacteria"/>
</dbReference>
<evidence type="ECO:0000256" key="1">
    <source>
        <dbReference type="ARBA" id="ARBA00005772"/>
    </source>
</evidence>
<evidence type="ECO:0000313" key="7">
    <source>
        <dbReference type="Proteomes" id="UP000002508"/>
    </source>
</evidence>
<dbReference type="NCBIfam" id="TIGR01903">
    <property type="entry name" value="cas5_csm4"/>
    <property type="match status" value="1"/>
</dbReference>
<dbReference type="RefSeq" id="WP_015942135.1">
    <property type="nucleotide sequence ID" value="NC_011831.1"/>
</dbReference>
<evidence type="ECO:0000256" key="3">
    <source>
        <dbReference type="ARBA" id="ARBA00022884"/>
    </source>
</evidence>
<dbReference type="Proteomes" id="UP000002508">
    <property type="component" value="Chromosome"/>
</dbReference>
<evidence type="ECO:0000259" key="5">
    <source>
        <dbReference type="Pfam" id="PF17953"/>
    </source>
</evidence>
<name>B8G913_CHLAD</name>
<keyword evidence="3" id="KW-0694">RNA-binding</keyword>
<comment type="similarity">
    <text evidence="1">Belongs to the CRISPR-associated Csm4 family.</text>
</comment>
<gene>
    <name evidence="6" type="ordered locus">Cagg_3446</name>
</gene>
<keyword evidence="4" id="KW-0051">Antiviral defense</keyword>
<evidence type="ECO:0000256" key="2">
    <source>
        <dbReference type="ARBA" id="ARBA00016109"/>
    </source>
</evidence>
<sequence length="363" mass="39554">MPTFTVYRLVPPHNTATLAFHFGRQGIGLEETSETLASDSLFAALVVQAALSTAEVGDDGAPAWVRPFMHGEPPLRHSSLLPAIGELPLLPRPLLPLRLAETATVQAKQLKKLRYLSPALFAAACRGEALPATIIALQQGKVWLTEAEARCLPTPWRPAANESDEAWRKRLKVTPLWQIEATPHVALDRLSAASAYYEVGRVVFAAAVGLHVLVAFHDLAAQPVFERLLTLLGESGLGGKRTYGYGVFAWQRSTLTIDFPTPHRHAVLLSRYLPTPAELALVRDPRSTYQLVSSSGWFLAANGVTYRRQTVMMVSEGSVLAINDGQLPRGHIIDVRPNDTVAHPIYRSGMALAVPAPEVAFES</sequence>
<proteinExistence type="inferred from homology"/>
<accession>B8G913</accession>
<dbReference type="EMBL" id="CP001337">
    <property type="protein sequence ID" value="ACL26288.1"/>
    <property type="molecule type" value="Genomic_DNA"/>
</dbReference>
<feature type="domain" description="Csm4 C-terminal" evidence="5">
    <location>
        <begin position="265"/>
        <end position="355"/>
    </location>
</feature>
<dbReference type="Pfam" id="PF17953">
    <property type="entry name" value="Csm4_C"/>
    <property type="match status" value="1"/>
</dbReference>
<keyword evidence="7" id="KW-1185">Reference proteome</keyword>
<dbReference type="AlphaFoldDB" id="B8G913"/>
<dbReference type="HOGENOM" id="CLU_062371_0_0_0"/>
<evidence type="ECO:0000256" key="4">
    <source>
        <dbReference type="ARBA" id="ARBA00023118"/>
    </source>
</evidence>
<dbReference type="STRING" id="326427.Cagg_3446"/>
<evidence type="ECO:0000313" key="6">
    <source>
        <dbReference type="EMBL" id="ACL26288.1"/>
    </source>
</evidence>